<name>A0A6U9Q3M3_9CHLO</name>
<evidence type="ECO:0000313" key="6">
    <source>
        <dbReference type="EMBL" id="CAE0608385.1"/>
    </source>
</evidence>
<feature type="region of interest" description="Disordered" evidence="5">
    <location>
        <begin position="137"/>
        <end position="168"/>
    </location>
</feature>
<dbReference type="GO" id="GO:0005762">
    <property type="term" value="C:mitochondrial large ribosomal subunit"/>
    <property type="evidence" value="ECO:0007669"/>
    <property type="project" value="TreeGrafter"/>
</dbReference>
<evidence type="ECO:0000256" key="1">
    <source>
        <dbReference type="ARBA" id="ARBA00010111"/>
    </source>
</evidence>
<protein>
    <recommendedName>
        <fullName evidence="4">Large ribosomal subunit protein bL34m</fullName>
    </recommendedName>
</protein>
<dbReference type="PANTHER" id="PTHR14503">
    <property type="entry name" value="MITOCHONDRIAL RIBOSOMAL PROTEIN 34 FAMILY MEMBER"/>
    <property type="match status" value="1"/>
</dbReference>
<organism evidence="7">
    <name type="scientific">Picocystis salinarum</name>
    <dbReference type="NCBI Taxonomy" id="88271"/>
    <lineage>
        <taxon>Eukaryota</taxon>
        <taxon>Viridiplantae</taxon>
        <taxon>Chlorophyta</taxon>
        <taxon>Picocystophyceae</taxon>
        <taxon>Picocystales</taxon>
        <taxon>Picocystaceae</taxon>
        <taxon>Picocystis</taxon>
    </lineage>
</organism>
<gene>
    <name evidence="6" type="ORF">PSAL00342_LOCUS2202</name>
    <name evidence="7" type="ORF">PSAL00342_LOCUS2203</name>
</gene>
<dbReference type="GO" id="GO:0003735">
    <property type="term" value="F:structural constituent of ribosome"/>
    <property type="evidence" value="ECO:0007669"/>
    <property type="project" value="InterPro"/>
</dbReference>
<evidence type="ECO:0000256" key="2">
    <source>
        <dbReference type="ARBA" id="ARBA00022980"/>
    </source>
</evidence>
<dbReference type="AlphaFoldDB" id="A0A6U9Q3M3"/>
<dbReference type="PANTHER" id="PTHR14503:SF4">
    <property type="entry name" value="LARGE RIBOSOMAL SUBUNIT PROTEIN BL34M"/>
    <property type="match status" value="1"/>
</dbReference>
<dbReference type="FunFam" id="1.10.287.3980:FF:000001">
    <property type="entry name" value="Mitochondrial ribosomal protein L34"/>
    <property type="match status" value="1"/>
</dbReference>
<keyword evidence="2" id="KW-0689">Ribosomal protein</keyword>
<sequence>MATSTWRRSVTSAWTLACRRSGTHAAEAGKILNTHVPLVRTDGTSGRDEGKAPLVWLGHYAVDLNHVDRNVHPSHGSSCLEAWLQGDTPQIVSQDEQEGSTWREETVESWVVEAPGAVGEALWAVKRTFQPNTLQRKRKHGWLKRMSTPNGRRVLRRRRAKGRTRLSE</sequence>
<evidence type="ECO:0000256" key="4">
    <source>
        <dbReference type="ARBA" id="ARBA00035274"/>
    </source>
</evidence>
<feature type="compositionally biased region" description="Basic residues" evidence="5">
    <location>
        <begin position="153"/>
        <end position="168"/>
    </location>
</feature>
<evidence type="ECO:0000256" key="3">
    <source>
        <dbReference type="ARBA" id="ARBA00023274"/>
    </source>
</evidence>
<dbReference type="EMBL" id="HBIS01002474">
    <property type="protein sequence ID" value="CAE0608386.1"/>
    <property type="molecule type" value="Transcribed_RNA"/>
</dbReference>
<dbReference type="GO" id="GO:0006412">
    <property type="term" value="P:translation"/>
    <property type="evidence" value="ECO:0007669"/>
    <property type="project" value="InterPro"/>
</dbReference>
<proteinExistence type="inferred from homology"/>
<evidence type="ECO:0000256" key="5">
    <source>
        <dbReference type="SAM" id="MobiDB-lite"/>
    </source>
</evidence>
<dbReference type="HAMAP" id="MF_00391">
    <property type="entry name" value="Ribosomal_bL34"/>
    <property type="match status" value="1"/>
</dbReference>
<keyword evidence="3" id="KW-0687">Ribonucleoprotein</keyword>
<comment type="similarity">
    <text evidence="1">Belongs to the bacterial ribosomal protein bL34 family.</text>
</comment>
<evidence type="ECO:0000313" key="7">
    <source>
        <dbReference type="EMBL" id="CAE0608386.1"/>
    </source>
</evidence>
<dbReference type="EMBL" id="HBIS01002473">
    <property type="protein sequence ID" value="CAE0608385.1"/>
    <property type="molecule type" value="Transcribed_RNA"/>
</dbReference>
<dbReference type="Gene3D" id="1.10.287.3980">
    <property type="match status" value="1"/>
</dbReference>
<reference evidence="7" key="1">
    <citation type="submission" date="2021-01" db="EMBL/GenBank/DDBJ databases">
        <authorList>
            <person name="Corre E."/>
            <person name="Pelletier E."/>
            <person name="Niang G."/>
            <person name="Scheremetjew M."/>
            <person name="Finn R."/>
            <person name="Kale V."/>
            <person name="Holt S."/>
            <person name="Cochrane G."/>
            <person name="Meng A."/>
            <person name="Brown T."/>
            <person name="Cohen L."/>
        </authorList>
    </citation>
    <scope>NUCLEOTIDE SEQUENCE</scope>
    <source>
        <strain evidence="7">CCMP1897</strain>
    </source>
</reference>
<dbReference type="InterPro" id="IPR000271">
    <property type="entry name" value="Ribosomal_bL34"/>
</dbReference>
<dbReference type="NCBIfam" id="TIGR01030">
    <property type="entry name" value="rpmH_bact"/>
    <property type="match status" value="1"/>
</dbReference>
<dbReference type="Pfam" id="PF00468">
    <property type="entry name" value="Ribosomal_L34"/>
    <property type="match status" value="1"/>
</dbReference>
<accession>A0A6U9Q3M3</accession>